<evidence type="ECO:0000313" key="2">
    <source>
        <dbReference type="EMBL" id="GAL82900.1"/>
    </source>
</evidence>
<gene>
    <name evidence="2" type="ORF">MYP_126</name>
</gene>
<dbReference type="AlphaFoldDB" id="A0A098L8A7"/>
<name>A0A098L8A7_9BACT</name>
<feature type="transmembrane region" description="Helical" evidence="1">
    <location>
        <begin position="6"/>
        <end position="26"/>
    </location>
</feature>
<keyword evidence="1" id="KW-0472">Membrane</keyword>
<dbReference type="STRING" id="153721.MYP_126"/>
<evidence type="ECO:0000256" key="1">
    <source>
        <dbReference type="SAM" id="Phobius"/>
    </source>
</evidence>
<dbReference type="EMBL" id="BBLT01000001">
    <property type="protein sequence ID" value="GAL82900.1"/>
    <property type="molecule type" value="Genomic_DNA"/>
</dbReference>
<reference evidence="2 3" key="1">
    <citation type="submission" date="2014-09" db="EMBL/GenBank/DDBJ databases">
        <title>Sporocytophaga myxococcoides PG-01 genome sequencing.</title>
        <authorList>
            <person name="Liu L."/>
            <person name="Gao P.J."/>
            <person name="Chen G.J."/>
            <person name="Wang L.S."/>
        </authorList>
    </citation>
    <scope>NUCLEOTIDE SEQUENCE [LARGE SCALE GENOMIC DNA]</scope>
    <source>
        <strain evidence="2 3">PG-01</strain>
    </source>
</reference>
<keyword evidence="1" id="KW-1133">Transmembrane helix</keyword>
<accession>A0A098L8A7</accession>
<comment type="caution">
    <text evidence="2">The sequence shown here is derived from an EMBL/GenBank/DDBJ whole genome shotgun (WGS) entry which is preliminary data.</text>
</comment>
<organism evidence="2 3">
    <name type="scientific">Sporocytophaga myxococcoides</name>
    <dbReference type="NCBI Taxonomy" id="153721"/>
    <lineage>
        <taxon>Bacteria</taxon>
        <taxon>Pseudomonadati</taxon>
        <taxon>Bacteroidota</taxon>
        <taxon>Cytophagia</taxon>
        <taxon>Cytophagales</taxon>
        <taxon>Cytophagaceae</taxon>
        <taxon>Sporocytophaga</taxon>
    </lineage>
</organism>
<evidence type="ECO:0000313" key="3">
    <source>
        <dbReference type="Proteomes" id="UP000030185"/>
    </source>
</evidence>
<keyword evidence="3" id="KW-1185">Reference proteome</keyword>
<sequence>MAKMFLFWINEWFITLVVLLIMFIGFETGFRMGIKSPAVSDEKRRSVVTNFQVGLISLLGLMIAFTFAMAVSRFDDGRTLLSEETDAIETAYYRCDLLPVSTRRQLHKALREYIDIRLLFYQPNLDESKVFGCK</sequence>
<feature type="transmembrane region" description="Helical" evidence="1">
    <location>
        <begin position="47"/>
        <end position="71"/>
    </location>
</feature>
<keyword evidence="1" id="KW-0812">Transmembrane</keyword>
<protein>
    <submittedName>
        <fullName evidence="2">Uncharacterized protein</fullName>
    </submittedName>
</protein>
<proteinExistence type="predicted"/>
<dbReference type="Proteomes" id="UP000030185">
    <property type="component" value="Unassembled WGS sequence"/>
</dbReference>